<reference evidence="2 3" key="1">
    <citation type="submission" date="2018-01" db="EMBL/GenBank/DDBJ databases">
        <title>Whole genome sequencing of Histamine producing bacteria.</title>
        <authorList>
            <person name="Butler K."/>
        </authorList>
    </citation>
    <scope>NUCLEOTIDE SEQUENCE [LARGE SCALE GENOMIC DNA]</scope>
    <source>
        <strain evidence="2 3">A6-1</strain>
    </source>
</reference>
<dbReference type="Pfam" id="PF00535">
    <property type="entry name" value="Glycos_transf_2"/>
    <property type="match status" value="1"/>
</dbReference>
<dbReference type="InterPro" id="IPR050834">
    <property type="entry name" value="Glycosyltransf_2"/>
</dbReference>
<organism evidence="2 3">
    <name type="scientific">Photobacterium angustum</name>
    <dbReference type="NCBI Taxonomy" id="661"/>
    <lineage>
        <taxon>Bacteria</taxon>
        <taxon>Pseudomonadati</taxon>
        <taxon>Pseudomonadota</taxon>
        <taxon>Gammaproteobacteria</taxon>
        <taxon>Vibrionales</taxon>
        <taxon>Vibrionaceae</taxon>
        <taxon>Photobacterium</taxon>
    </lineage>
</organism>
<sequence>MDNYYKVSVVTTVFNGINFFDKAVPSILSQSFSDFEWIIVDDGSNDGTYEKLRELQKNDERIRVFSHGKMGRTKALNFAISKAKTNFIFQQDFDDISHKDRIKLQYDFMQKNKQCGLLGGYYELINEIRNEKFIRKPPLKNAEIKIAMAKYIPICHTISCFRKEAWEACGGYDEKYNDIIDLRFYISIINSGWEVSNIPENLGKHFVYSESNYIKANKYSVRQKHFRELNIKAIKDFNLSYFNYFFVLGRFFYHALPNKLKKLIRVGLNISKEEEVY</sequence>
<evidence type="ECO:0000313" key="3">
    <source>
        <dbReference type="Proteomes" id="UP000240989"/>
    </source>
</evidence>
<accession>A0ABX5GXN2</accession>
<keyword evidence="3" id="KW-1185">Reference proteome</keyword>
<dbReference type="Gene3D" id="3.90.550.10">
    <property type="entry name" value="Spore Coat Polysaccharide Biosynthesis Protein SpsA, Chain A"/>
    <property type="match status" value="1"/>
</dbReference>
<gene>
    <name evidence="2" type="ORF">C0W27_22520</name>
</gene>
<dbReference type="PANTHER" id="PTHR43685:SF2">
    <property type="entry name" value="GLYCOSYLTRANSFERASE 2-LIKE DOMAIN-CONTAINING PROTEIN"/>
    <property type="match status" value="1"/>
</dbReference>
<evidence type="ECO:0000313" key="2">
    <source>
        <dbReference type="EMBL" id="PSX00733.1"/>
    </source>
</evidence>
<dbReference type="EMBL" id="PYOU01000036">
    <property type="protein sequence ID" value="PSX00733.1"/>
    <property type="molecule type" value="Genomic_DNA"/>
</dbReference>
<evidence type="ECO:0000259" key="1">
    <source>
        <dbReference type="Pfam" id="PF00535"/>
    </source>
</evidence>
<dbReference type="SUPFAM" id="SSF53448">
    <property type="entry name" value="Nucleotide-diphospho-sugar transferases"/>
    <property type="match status" value="1"/>
</dbReference>
<dbReference type="RefSeq" id="WP_107188036.1">
    <property type="nucleotide sequence ID" value="NZ_PYOU01000036.1"/>
</dbReference>
<protein>
    <recommendedName>
        <fullName evidence="1">Glycosyltransferase 2-like domain-containing protein</fullName>
    </recommendedName>
</protein>
<dbReference type="Proteomes" id="UP000240989">
    <property type="component" value="Unassembled WGS sequence"/>
</dbReference>
<feature type="domain" description="Glycosyltransferase 2-like" evidence="1">
    <location>
        <begin position="8"/>
        <end position="158"/>
    </location>
</feature>
<name>A0ABX5GXN2_PHOAN</name>
<dbReference type="InterPro" id="IPR001173">
    <property type="entry name" value="Glyco_trans_2-like"/>
</dbReference>
<proteinExistence type="predicted"/>
<comment type="caution">
    <text evidence="2">The sequence shown here is derived from an EMBL/GenBank/DDBJ whole genome shotgun (WGS) entry which is preliminary data.</text>
</comment>
<dbReference type="PANTHER" id="PTHR43685">
    <property type="entry name" value="GLYCOSYLTRANSFERASE"/>
    <property type="match status" value="1"/>
</dbReference>
<dbReference type="InterPro" id="IPR029044">
    <property type="entry name" value="Nucleotide-diphossugar_trans"/>
</dbReference>